<comment type="caution">
    <text evidence="2">The sequence shown here is derived from an EMBL/GenBank/DDBJ whole genome shotgun (WGS) entry which is preliminary data.</text>
</comment>
<evidence type="ECO:0000313" key="3">
    <source>
        <dbReference type="Proteomes" id="UP000765509"/>
    </source>
</evidence>
<proteinExistence type="predicted"/>
<reference evidence="2" key="1">
    <citation type="submission" date="2021-03" db="EMBL/GenBank/DDBJ databases">
        <title>Draft genome sequence of rust myrtle Austropuccinia psidii MF-1, a brazilian biotype.</title>
        <authorList>
            <person name="Quecine M.C."/>
            <person name="Pachon D.M.R."/>
            <person name="Bonatelli M.L."/>
            <person name="Correr F.H."/>
            <person name="Franceschini L.M."/>
            <person name="Leite T.F."/>
            <person name="Margarido G.R.A."/>
            <person name="Almeida C.A."/>
            <person name="Ferrarezi J.A."/>
            <person name="Labate C.A."/>
        </authorList>
    </citation>
    <scope>NUCLEOTIDE SEQUENCE</scope>
    <source>
        <strain evidence="2">MF-1</strain>
    </source>
</reference>
<feature type="compositionally biased region" description="Basic and acidic residues" evidence="1">
    <location>
        <begin position="66"/>
        <end position="84"/>
    </location>
</feature>
<gene>
    <name evidence="2" type="ORF">O181_015043</name>
</gene>
<keyword evidence="3" id="KW-1185">Reference proteome</keyword>
<feature type="region of interest" description="Disordered" evidence="1">
    <location>
        <begin position="36"/>
        <end position="93"/>
    </location>
</feature>
<dbReference type="EMBL" id="AVOT02004064">
    <property type="protein sequence ID" value="MBW0475328.1"/>
    <property type="molecule type" value="Genomic_DNA"/>
</dbReference>
<organism evidence="2 3">
    <name type="scientific">Austropuccinia psidii MF-1</name>
    <dbReference type="NCBI Taxonomy" id="1389203"/>
    <lineage>
        <taxon>Eukaryota</taxon>
        <taxon>Fungi</taxon>
        <taxon>Dikarya</taxon>
        <taxon>Basidiomycota</taxon>
        <taxon>Pucciniomycotina</taxon>
        <taxon>Pucciniomycetes</taxon>
        <taxon>Pucciniales</taxon>
        <taxon>Sphaerophragmiaceae</taxon>
        <taxon>Austropuccinia</taxon>
    </lineage>
</organism>
<protein>
    <submittedName>
        <fullName evidence="2">Uncharacterized protein</fullName>
    </submittedName>
</protein>
<evidence type="ECO:0000313" key="2">
    <source>
        <dbReference type="EMBL" id="MBW0475328.1"/>
    </source>
</evidence>
<sequence length="93" mass="10352">MVVRGCHSTWEPSPEAIQGLYEYSIVSSMMSLFLGKGMSGCDPKPEHKHDSQIPSTNGKAKIPPKHRAEPNKLKSYPMKEETHKFPNSQVPSS</sequence>
<dbReference type="Proteomes" id="UP000765509">
    <property type="component" value="Unassembled WGS sequence"/>
</dbReference>
<dbReference type="AlphaFoldDB" id="A0A9Q3GPL2"/>
<evidence type="ECO:0000256" key="1">
    <source>
        <dbReference type="SAM" id="MobiDB-lite"/>
    </source>
</evidence>
<name>A0A9Q3GPL2_9BASI</name>
<accession>A0A9Q3GPL2</accession>